<feature type="binding site" evidence="4">
    <location>
        <begin position="198"/>
        <end position="201"/>
    </location>
    <ligand>
        <name>substrate</name>
    </ligand>
</feature>
<feature type="binding site" evidence="4">
    <location>
        <begin position="31"/>
        <end position="32"/>
    </location>
    <ligand>
        <name>NADP(+)</name>
        <dbReference type="ChEBI" id="CHEBI:58349"/>
    </ligand>
</feature>
<dbReference type="EMBL" id="NZEX01000045">
    <property type="protein sequence ID" value="MAH62671.1"/>
    <property type="molecule type" value="Genomic_DNA"/>
</dbReference>
<comment type="cofactor">
    <cofactor evidence="4">
        <name>NADP(+)</name>
        <dbReference type="ChEBI" id="CHEBI:58349"/>
    </cofactor>
    <text evidence="4">Binds 1 NADP(+) per subunit.</text>
</comment>
<feature type="binding site" evidence="4">
    <location>
        <position position="175"/>
    </location>
    <ligand>
        <name>NADP(+)</name>
        <dbReference type="ChEBI" id="CHEBI:58349"/>
    </ligand>
</feature>
<feature type="binding site" evidence="4">
    <location>
        <position position="177"/>
    </location>
    <ligand>
        <name>substrate</name>
    </ligand>
</feature>
<comment type="domain">
    <text evidence="4">Contains a large N-terminal NADP-binding domain, and a smaller C-terminal substrate-binding domain.</text>
</comment>
<reference evidence="7" key="1">
    <citation type="submission" date="2017-09" db="EMBL/GenBank/DDBJ databases">
        <title>The Reconstruction of 2,631 Draft Metagenome-Assembled Genomes from the Global Oceans.</title>
        <authorList>
            <person name="Tully B.J."/>
            <person name="Graham E.D."/>
            <person name="Heidelberg J.F."/>
        </authorList>
    </citation>
    <scope>NUCLEOTIDE SEQUENCE [LARGE SCALE GENOMIC DNA]</scope>
</reference>
<feature type="domain" description="NAD-dependent epimerase/dehydratase" evidence="5">
    <location>
        <begin position="2"/>
        <end position="233"/>
    </location>
</feature>
<name>A0A2D6YHM7_9DELT</name>
<gene>
    <name evidence="6" type="primary">rfaD</name>
    <name evidence="4" type="synonym">hldD</name>
    <name evidence="6" type="ORF">CMN54_04325</name>
</gene>
<dbReference type="InterPro" id="IPR011912">
    <property type="entry name" value="Heptose_epim"/>
</dbReference>
<evidence type="ECO:0000259" key="5">
    <source>
        <dbReference type="Pfam" id="PF01370"/>
    </source>
</evidence>
<keyword evidence="3 4" id="KW-0119">Carbohydrate metabolism</keyword>
<sequence>MIIVTGGAGFIGSNLIWGLNRIGYEDILVVDNLSQAEKHRNLNSLKIADFLDKENFLALLPKLDNVQTIFHQGACSSTTETDGRYMMENNYQFSKTLLHHSLENKIDLLYASSASVYGDGVAGFREERACEWPLNVYAFSKFSFDNYVRQRLSQASSQVLGLRYFNVYGPQENHKGKMASVAFHLFSQLAHGQKMKLFAGSEGFRRDFIFVDDIVQMNLHFYQTKGSGIFNAGTGKARSFQDIATTLQQLEPEGQIEIIPFPDHLRDKYQEFTEADTRLLRKAGYKHPITTLEDGIRQYYDLWKRTGGYRRE</sequence>
<evidence type="ECO:0000256" key="3">
    <source>
        <dbReference type="ARBA" id="ARBA00023277"/>
    </source>
</evidence>
<feature type="binding site" evidence="4">
    <location>
        <position position="184"/>
    </location>
    <ligand>
        <name>substrate</name>
    </ligand>
</feature>
<feature type="binding site" evidence="4">
    <location>
        <position position="89"/>
    </location>
    <ligand>
        <name>NADP(+)</name>
        <dbReference type="ChEBI" id="CHEBI:58349"/>
    </ligand>
</feature>
<keyword evidence="2 4" id="KW-0413">Isomerase</keyword>
<feature type="active site" description="Proton acceptor" evidence="4">
    <location>
        <position position="175"/>
    </location>
</feature>
<dbReference type="GO" id="GO:0005975">
    <property type="term" value="P:carbohydrate metabolic process"/>
    <property type="evidence" value="ECO:0007669"/>
    <property type="project" value="UniProtKB-UniRule"/>
</dbReference>
<evidence type="ECO:0000313" key="7">
    <source>
        <dbReference type="Proteomes" id="UP000226525"/>
    </source>
</evidence>
<evidence type="ECO:0000313" key="6">
    <source>
        <dbReference type="EMBL" id="MAH62671.1"/>
    </source>
</evidence>
<evidence type="ECO:0000256" key="4">
    <source>
        <dbReference type="HAMAP-Rule" id="MF_01601"/>
    </source>
</evidence>
<feature type="binding site" evidence="4">
    <location>
        <position position="206"/>
    </location>
    <ligand>
        <name>substrate</name>
    </ligand>
</feature>
<accession>A0A2D6YHM7</accession>
<proteinExistence type="inferred from homology"/>
<dbReference type="GO" id="GO:0097171">
    <property type="term" value="P:ADP-L-glycero-beta-D-manno-heptose biosynthetic process"/>
    <property type="evidence" value="ECO:0007669"/>
    <property type="project" value="UniProtKB-UniPathway"/>
</dbReference>
<keyword evidence="1 4" id="KW-0521">NADP</keyword>
<feature type="binding site" evidence="4">
    <location>
        <position position="38"/>
    </location>
    <ligand>
        <name>NADP(+)</name>
        <dbReference type="ChEBI" id="CHEBI:58349"/>
    </ligand>
</feature>
<dbReference type="GO" id="GO:0008712">
    <property type="term" value="F:ADP-glyceromanno-heptose 6-epimerase activity"/>
    <property type="evidence" value="ECO:0007669"/>
    <property type="project" value="UniProtKB-UniRule"/>
</dbReference>
<feature type="active site" description="Proton acceptor" evidence="4">
    <location>
        <position position="137"/>
    </location>
</feature>
<feature type="binding site" evidence="4">
    <location>
        <position position="166"/>
    </location>
    <ligand>
        <name>substrate</name>
    </ligand>
</feature>
<evidence type="ECO:0000256" key="2">
    <source>
        <dbReference type="ARBA" id="ARBA00023235"/>
    </source>
</evidence>
<dbReference type="HAMAP" id="MF_01601">
    <property type="entry name" value="Heptose_epimerase"/>
    <property type="match status" value="1"/>
</dbReference>
<organism evidence="6 7">
    <name type="scientific">SAR324 cluster bacterium</name>
    <dbReference type="NCBI Taxonomy" id="2024889"/>
    <lineage>
        <taxon>Bacteria</taxon>
        <taxon>Deltaproteobacteria</taxon>
        <taxon>SAR324 cluster</taxon>
    </lineage>
</organism>
<dbReference type="InterPro" id="IPR001509">
    <property type="entry name" value="Epimerase_deHydtase"/>
</dbReference>
<dbReference type="AlphaFoldDB" id="A0A2D6YHM7"/>
<dbReference type="PANTHER" id="PTHR43103:SF3">
    <property type="entry name" value="ADP-L-GLYCERO-D-MANNO-HEPTOSE-6-EPIMERASE"/>
    <property type="match status" value="1"/>
</dbReference>
<comment type="pathway">
    <text evidence="4">Nucleotide-sugar biosynthesis; ADP-L-glycero-beta-D-manno-heptose biosynthesis; ADP-L-glycero-beta-D-manno-heptose from D-glycero-beta-D-manno-heptose 7-phosphate: step 4/4.</text>
</comment>
<comment type="subunit">
    <text evidence="4">Homopentamer.</text>
</comment>
<feature type="binding site" evidence="4">
    <location>
        <position position="167"/>
    </location>
    <ligand>
        <name>NADP(+)</name>
        <dbReference type="ChEBI" id="CHEBI:58349"/>
    </ligand>
</feature>
<dbReference type="UniPathway" id="UPA00356">
    <property type="reaction ID" value="UER00440"/>
</dbReference>
<dbReference type="SUPFAM" id="SSF51735">
    <property type="entry name" value="NAD(P)-binding Rossmann-fold domains"/>
    <property type="match status" value="1"/>
</dbReference>
<comment type="function">
    <text evidence="4">Catalyzes the interconversion between ADP-D-glycero-beta-D-manno-heptose and ADP-L-glycero-beta-D-manno-heptose via an epimerization at carbon 6 of the heptose.</text>
</comment>
<dbReference type="CDD" id="cd05248">
    <property type="entry name" value="ADP_GME_SDR_e"/>
    <property type="match status" value="1"/>
</dbReference>
<dbReference type="Proteomes" id="UP000226525">
    <property type="component" value="Unassembled WGS sequence"/>
</dbReference>
<comment type="catalytic activity">
    <reaction evidence="4">
        <text>ADP-D-glycero-beta-D-manno-heptose = ADP-L-glycero-beta-D-manno-heptose</text>
        <dbReference type="Rhea" id="RHEA:17577"/>
        <dbReference type="ChEBI" id="CHEBI:59967"/>
        <dbReference type="ChEBI" id="CHEBI:61506"/>
        <dbReference type="EC" id="5.1.3.20"/>
    </reaction>
</comment>
<feature type="binding site" evidence="4">
    <location>
        <position position="141"/>
    </location>
    <ligand>
        <name>NADP(+)</name>
        <dbReference type="ChEBI" id="CHEBI:58349"/>
    </ligand>
</feature>
<feature type="binding site" evidence="4">
    <location>
        <begin position="72"/>
        <end position="76"/>
    </location>
    <ligand>
        <name>NADP(+)</name>
        <dbReference type="ChEBI" id="CHEBI:58349"/>
    </ligand>
</feature>
<dbReference type="Gene3D" id="3.90.25.10">
    <property type="entry name" value="UDP-galactose 4-epimerase, domain 1"/>
    <property type="match status" value="1"/>
</dbReference>
<protein>
    <recommendedName>
        <fullName evidence="4">ADP-L-glycero-D-manno-heptose-6-epimerase</fullName>
        <ecNumber evidence="4">5.1.3.20</ecNumber>
    </recommendedName>
    <alternativeName>
        <fullName evidence="4">ADP-L-glycero-beta-D-manno-heptose-6-epimerase</fullName>
        <shortName evidence="4">ADP-glyceromanno-heptose 6-epimerase</shortName>
        <shortName evidence="4">ADP-hep 6-epimerase</shortName>
        <shortName evidence="4">AGME</shortName>
    </alternativeName>
</protein>
<comment type="similarity">
    <text evidence="4">Belongs to the NAD(P)-dependent epimerase/dehydratase family. HldD subfamily.</text>
</comment>
<feature type="binding site" evidence="4">
    <location>
        <position position="53"/>
    </location>
    <ligand>
        <name>NADP(+)</name>
        <dbReference type="ChEBI" id="CHEBI:58349"/>
    </ligand>
</feature>
<dbReference type="Pfam" id="PF01370">
    <property type="entry name" value="Epimerase"/>
    <property type="match status" value="1"/>
</dbReference>
<feature type="binding site" evidence="4">
    <location>
        <begin position="10"/>
        <end position="11"/>
    </location>
    <ligand>
        <name>NADP(+)</name>
        <dbReference type="ChEBI" id="CHEBI:58349"/>
    </ligand>
</feature>
<dbReference type="PANTHER" id="PTHR43103">
    <property type="entry name" value="NUCLEOSIDE-DIPHOSPHATE-SUGAR EPIMERASE"/>
    <property type="match status" value="1"/>
</dbReference>
<dbReference type="EC" id="5.1.3.20" evidence="4"/>
<dbReference type="GO" id="GO:0050661">
    <property type="term" value="F:NADP binding"/>
    <property type="evidence" value="ECO:0007669"/>
    <property type="project" value="InterPro"/>
</dbReference>
<feature type="binding site" evidence="4">
    <location>
        <position position="269"/>
    </location>
    <ligand>
        <name>substrate</name>
    </ligand>
</feature>
<dbReference type="Gene3D" id="3.40.50.720">
    <property type="entry name" value="NAD(P)-binding Rossmann-like Domain"/>
    <property type="match status" value="1"/>
</dbReference>
<comment type="caution">
    <text evidence="6">The sequence shown here is derived from an EMBL/GenBank/DDBJ whole genome shotgun (WGS) entry which is preliminary data.</text>
</comment>
<dbReference type="NCBIfam" id="TIGR02197">
    <property type="entry name" value="heptose_epim"/>
    <property type="match status" value="1"/>
</dbReference>
<dbReference type="InterPro" id="IPR036291">
    <property type="entry name" value="NAD(P)-bd_dom_sf"/>
</dbReference>
<evidence type="ECO:0000256" key="1">
    <source>
        <dbReference type="ARBA" id="ARBA00022857"/>
    </source>
</evidence>